<reference evidence="1 2" key="1">
    <citation type="journal article" date="2019" name="Environ. Microbiol.">
        <title>Species interactions and distinct microbial communities in high Arctic permafrost affected cryosols are associated with the CH4 and CO2 gas fluxes.</title>
        <authorList>
            <person name="Altshuler I."/>
            <person name="Hamel J."/>
            <person name="Turney S."/>
            <person name="Magnuson E."/>
            <person name="Levesque R."/>
            <person name="Greer C."/>
            <person name="Whyte L.G."/>
        </authorList>
    </citation>
    <scope>NUCLEOTIDE SEQUENCE [LARGE SCALE GENOMIC DNA]</scope>
    <source>
        <strain evidence="1 2">42</strain>
    </source>
</reference>
<dbReference type="EMBL" id="RCZH01000004">
    <property type="protein sequence ID" value="TPG42012.1"/>
    <property type="molecule type" value="Genomic_DNA"/>
</dbReference>
<evidence type="ECO:0000313" key="2">
    <source>
        <dbReference type="Proteomes" id="UP000319700"/>
    </source>
</evidence>
<dbReference type="Proteomes" id="UP000319700">
    <property type="component" value="Unassembled WGS sequence"/>
</dbReference>
<protein>
    <submittedName>
        <fullName evidence="1">Uncharacterized protein</fullName>
    </submittedName>
</protein>
<dbReference type="AlphaFoldDB" id="A0A502EY15"/>
<accession>A0A502EY15</accession>
<organism evidence="1 2">
    <name type="scientific">Flavobacterium pectinovorum</name>
    <dbReference type="NCBI Taxonomy" id="29533"/>
    <lineage>
        <taxon>Bacteria</taxon>
        <taxon>Pseudomonadati</taxon>
        <taxon>Bacteroidota</taxon>
        <taxon>Flavobacteriia</taxon>
        <taxon>Flavobacteriales</taxon>
        <taxon>Flavobacteriaceae</taxon>
        <taxon>Flavobacterium</taxon>
    </lineage>
</organism>
<gene>
    <name evidence="1" type="ORF">EAH81_06720</name>
</gene>
<name>A0A502EY15_9FLAO</name>
<dbReference type="RefSeq" id="WP_140505118.1">
    <property type="nucleotide sequence ID" value="NZ_RCZH01000004.1"/>
</dbReference>
<dbReference type="OrthoDB" id="1036397at2"/>
<proteinExistence type="predicted"/>
<comment type="caution">
    <text evidence="1">The sequence shown here is derived from an EMBL/GenBank/DDBJ whole genome shotgun (WGS) entry which is preliminary data.</text>
</comment>
<evidence type="ECO:0000313" key="1">
    <source>
        <dbReference type="EMBL" id="TPG42012.1"/>
    </source>
</evidence>
<keyword evidence="2" id="KW-1185">Reference proteome</keyword>
<sequence>MEANLNTIHVFKTNIKQRNPDCEMHKTLDNHSDIQQWSIDHEDVDCVLRVVSDVLKPDAIIDMINEFGHECQELS</sequence>